<feature type="compositionally biased region" description="Basic and acidic residues" evidence="1">
    <location>
        <begin position="240"/>
        <end position="251"/>
    </location>
</feature>
<organism evidence="2 3">
    <name type="scientific">Ostreobium quekettii</name>
    <dbReference type="NCBI Taxonomy" id="121088"/>
    <lineage>
        <taxon>Eukaryota</taxon>
        <taxon>Viridiplantae</taxon>
        <taxon>Chlorophyta</taxon>
        <taxon>core chlorophytes</taxon>
        <taxon>Ulvophyceae</taxon>
        <taxon>TCBD clade</taxon>
        <taxon>Bryopsidales</taxon>
        <taxon>Ostreobineae</taxon>
        <taxon>Ostreobiaceae</taxon>
        <taxon>Ostreobium</taxon>
    </lineage>
</organism>
<feature type="compositionally biased region" description="Basic residues" evidence="1">
    <location>
        <begin position="252"/>
        <end position="265"/>
    </location>
</feature>
<protein>
    <recommendedName>
        <fullName evidence="4">DNA-binding protein RHL1</fullName>
    </recommendedName>
</protein>
<dbReference type="AlphaFoldDB" id="A0A8S1IPE4"/>
<keyword evidence="3" id="KW-1185">Reference proteome</keyword>
<dbReference type="GO" id="GO:0003677">
    <property type="term" value="F:DNA binding"/>
    <property type="evidence" value="ECO:0007669"/>
    <property type="project" value="InterPro"/>
</dbReference>
<dbReference type="PANTHER" id="PTHR35698">
    <property type="entry name" value="DNA-BINDING PROTEIN RHL1"/>
    <property type="match status" value="1"/>
</dbReference>
<evidence type="ECO:0000313" key="2">
    <source>
        <dbReference type="EMBL" id="CAD7697006.1"/>
    </source>
</evidence>
<feature type="compositionally biased region" description="Basic and acidic residues" evidence="1">
    <location>
        <begin position="464"/>
        <end position="480"/>
    </location>
</feature>
<evidence type="ECO:0000313" key="3">
    <source>
        <dbReference type="Proteomes" id="UP000708148"/>
    </source>
</evidence>
<dbReference type="EMBL" id="CAJHUC010000590">
    <property type="protein sequence ID" value="CAD7697006.1"/>
    <property type="molecule type" value="Genomic_DNA"/>
</dbReference>
<proteinExistence type="predicted"/>
<dbReference type="PANTHER" id="PTHR35698:SF2">
    <property type="entry name" value="DNA-BINDING PROTEIN RHL1"/>
    <property type="match status" value="1"/>
</dbReference>
<accession>A0A8S1IPE4</accession>
<reference evidence="2" key="1">
    <citation type="submission" date="2020-12" db="EMBL/GenBank/DDBJ databases">
        <authorList>
            <person name="Iha C."/>
        </authorList>
    </citation>
    <scope>NUCLEOTIDE SEQUENCE</scope>
</reference>
<feature type="compositionally biased region" description="Acidic residues" evidence="1">
    <location>
        <begin position="229"/>
        <end position="239"/>
    </location>
</feature>
<dbReference type="OrthoDB" id="568248at2759"/>
<dbReference type="InterPro" id="IPR038859">
    <property type="entry name" value="RHL1"/>
</dbReference>
<dbReference type="Proteomes" id="UP000708148">
    <property type="component" value="Unassembled WGS sequence"/>
</dbReference>
<feature type="compositionally biased region" description="Basic and acidic residues" evidence="1">
    <location>
        <begin position="414"/>
        <end position="425"/>
    </location>
</feature>
<feature type="region of interest" description="Disordered" evidence="1">
    <location>
        <begin position="177"/>
        <end position="510"/>
    </location>
</feature>
<gene>
    <name evidence="2" type="ORF">OSTQU699_LOCUS2367</name>
</gene>
<feature type="compositionally biased region" description="Acidic residues" evidence="1">
    <location>
        <begin position="482"/>
        <end position="510"/>
    </location>
</feature>
<dbReference type="GO" id="GO:0042023">
    <property type="term" value="P:DNA endoreduplication"/>
    <property type="evidence" value="ECO:0007669"/>
    <property type="project" value="InterPro"/>
</dbReference>
<feature type="region of interest" description="Disordered" evidence="1">
    <location>
        <begin position="1"/>
        <end position="26"/>
    </location>
</feature>
<comment type="caution">
    <text evidence="2">The sequence shown here is derived from an EMBL/GenBank/DDBJ whole genome shotgun (WGS) entry which is preliminary data.</text>
</comment>
<feature type="compositionally biased region" description="Basic residues" evidence="1">
    <location>
        <begin position="394"/>
        <end position="412"/>
    </location>
</feature>
<feature type="compositionally biased region" description="Acidic residues" evidence="1">
    <location>
        <begin position="426"/>
        <end position="440"/>
    </location>
</feature>
<feature type="compositionally biased region" description="Polar residues" evidence="1">
    <location>
        <begin position="193"/>
        <end position="208"/>
    </location>
</feature>
<evidence type="ECO:0000256" key="1">
    <source>
        <dbReference type="SAM" id="MobiDB-lite"/>
    </source>
</evidence>
<sequence>MGPPDGEPTAEQEAERKRSARLKTSARRIGVVSDSVRMCAKPLPPSKMLLKSGSKDIVKKGSARKNRYMVVFNGLLAPMAGGKLGTLSQLDSQNPVMYFDFPEGRLKCFGTMVHTKDRYMVLKFGARDSVLCEDTFESMIIFSESHWVGRKEDNPEEKALPFPEVVQKRTIHKEFSFKTGAGSYGDENGGTGTQASMKDSQRTSQSAGKQGRRKYVETDESSSPSSSFGDEEDTSDGDADMEKRTTVSDRPTKKKASAPRRRAARRTLSSGYESSDDEVPLRRSLAKRPRTAEAKRKGSPSSSMDSDLGAIDGHEPVVDLTTPPKRNPGRAAGLAASRKLQEQVQVENEESRSQGEEDSEPEAGGSVGDESSDEPVVQRRKSANGPSQGGEKARGRRGGAGKQQPGRKRGQQKRIVDLLEDSGDKGEDEDDDNDEDEPAEEVVATQSNPAKRNPGRAASTAAKRKLEQIASQREEARASDGDGSESDGESEEEGGGDDDGDDSDYQDEDE</sequence>
<name>A0A8S1IPE4_9CHLO</name>
<evidence type="ECO:0008006" key="4">
    <source>
        <dbReference type="Google" id="ProtNLM"/>
    </source>
</evidence>